<accession>A0A2P2NML6</accession>
<organism evidence="2">
    <name type="scientific">Rhizophora mucronata</name>
    <name type="common">Asiatic mangrove</name>
    <dbReference type="NCBI Taxonomy" id="61149"/>
    <lineage>
        <taxon>Eukaryota</taxon>
        <taxon>Viridiplantae</taxon>
        <taxon>Streptophyta</taxon>
        <taxon>Embryophyta</taxon>
        <taxon>Tracheophyta</taxon>
        <taxon>Spermatophyta</taxon>
        <taxon>Magnoliopsida</taxon>
        <taxon>eudicotyledons</taxon>
        <taxon>Gunneridae</taxon>
        <taxon>Pentapetalae</taxon>
        <taxon>rosids</taxon>
        <taxon>fabids</taxon>
        <taxon>Malpighiales</taxon>
        <taxon>Rhizophoraceae</taxon>
        <taxon>Rhizophora</taxon>
    </lineage>
</organism>
<evidence type="ECO:0000313" key="2">
    <source>
        <dbReference type="EMBL" id="MBX43713.1"/>
    </source>
</evidence>
<reference evidence="2" key="1">
    <citation type="submission" date="2018-02" db="EMBL/GenBank/DDBJ databases">
        <title>Rhizophora mucronata_Transcriptome.</title>
        <authorList>
            <person name="Meera S.P."/>
            <person name="Sreeshan A."/>
            <person name="Augustine A."/>
        </authorList>
    </citation>
    <scope>NUCLEOTIDE SEQUENCE</scope>
    <source>
        <tissue evidence="2">Leaf</tissue>
    </source>
</reference>
<feature type="region of interest" description="Disordered" evidence="1">
    <location>
        <begin position="20"/>
        <end position="41"/>
    </location>
</feature>
<dbReference type="AlphaFoldDB" id="A0A2P2NML6"/>
<dbReference type="EMBL" id="GGEC01063229">
    <property type="protein sequence ID" value="MBX43713.1"/>
    <property type="molecule type" value="Transcribed_RNA"/>
</dbReference>
<proteinExistence type="predicted"/>
<name>A0A2P2NML6_RHIMU</name>
<evidence type="ECO:0000256" key="1">
    <source>
        <dbReference type="SAM" id="MobiDB-lite"/>
    </source>
</evidence>
<sequence>MGQVVKMIEEIRGVEVSPCHETLDSTSDSPCMSEDTCGASQ</sequence>
<protein>
    <submittedName>
        <fullName evidence="2">Uncharacterized protein</fullName>
    </submittedName>
</protein>